<evidence type="ECO:0000256" key="1">
    <source>
        <dbReference type="ARBA" id="ARBA00010936"/>
    </source>
</evidence>
<dbReference type="Gene3D" id="3.20.20.70">
    <property type="entry name" value="Aldolase class I"/>
    <property type="match status" value="1"/>
</dbReference>
<dbReference type="HAMAP" id="MF_00114">
    <property type="entry name" value="DeoC_type1"/>
    <property type="match status" value="1"/>
</dbReference>
<dbReference type="PIRSF" id="PIRSF001357">
    <property type="entry name" value="DeoC"/>
    <property type="match status" value="1"/>
</dbReference>
<dbReference type="SMART" id="SM01133">
    <property type="entry name" value="DeoC"/>
    <property type="match status" value="1"/>
</dbReference>
<name>A0ABR3FPE6_9AGAR</name>
<accession>A0ABR3FPE6</accession>
<dbReference type="CDD" id="cd00959">
    <property type="entry name" value="DeoC"/>
    <property type="match status" value="1"/>
</dbReference>
<comment type="similarity">
    <text evidence="1">Belongs to the DeoC/FbaB aldolase family. DeoC type 1 subfamily.</text>
</comment>
<dbReference type="Pfam" id="PF01791">
    <property type="entry name" value="DeoC"/>
    <property type="match status" value="1"/>
</dbReference>
<evidence type="ECO:0000256" key="4">
    <source>
        <dbReference type="ARBA" id="ARBA00023239"/>
    </source>
</evidence>
<evidence type="ECO:0000256" key="3">
    <source>
        <dbReference type="ARBA" id="ARBA00022490"/>
    </source>
</evidence>
<dbReference type="InterPro" id="IPR002915">
    <property type="entry name" value="DeoC/FbaB/LacD_aldolase"/>
</dbReference>
<evidence type="ECO:0000256" key="7">
    <source>
        <dbReference type="ARBA" id="ARBA00048791"/>
    </source>
</evidence>
<keyword evidence="4" id="KW-0456">Lyase</keyword>
<dbReference type="InterPro" id="IPR028581">
    <property type="entry name" value="DeoC_typeI"/>
</dbReference>
<evidence type="ECO:0000256" key="5">
    <source>
        <dbReference type="ARBA" id="ARBA00023270"/>
    </source>
</evidence>
<proteinExistence type="inferred from homology"/>
<dbReference type="InterPro" id="IPR013785">
    <property type="entry name" value="Aldolase_TIM"/>
</dbReference>
<dbReference type="NCBIfam" id="TIGR00126">
    <property type="entry name" value="deoC"/>
    <property type="match status" value="1"/>
</dbReference>
<sequence length="264" mass="27783">MSPRTNEEWTSLIAQKVTEVLADTSEPATSFSTITTPDHAFASGIDHTLLKPDATPAQIDALVDEAVKYRFKSCCVNGVYVNRVVERLKGASSETIACAVIGFPLGASTTAAKAFETRDAITSGAQEIDMVIPIGLLKFKDYANVHTDISFIVQAAAPVPVKVILETVFLTPEEIIAASFISAEAGAAFVKTCTGFSGGGATKEDVKLMWKSVKYKEGQVKVKASAGIRSLDKCLEMFQAGAERIGTSSGAAIMASTAAGEGAY</sequence>
<dbReference type="InterPro" id="IPR011343">
    <property type="entry name" value="DeoC"/>
</dbReference>
<keyword evidence="9" id="KW-1185">Reference proteome</keyword>
<dbReference type="PANTHER" id="PTHR10889">
    <property type="entry name" value="DEOXYRIBOSE-PHOSPHATE ALDOLASE"/>
    <property type="match status" value="1"/>
</dbReference>
<dbReference type="Proteomes" id="UP001465976">
    <property type="component" value="Unassembled WGS sequence"/>
</dbReference>
<keyword evidence="5" id="KW-0704">Schiff base</keyword>
<dbReference type="SUPFAM" id="SSF51569">
    <property type="entry name" value="Aldolase"/>
    <property type="match status" value="1"/>
</dbReference>
<reference evidence="8 9" key="1">
    <citation type="submission" date="2024-02" db="EMBL/GenBank/DDBJ databases">
        <title>A draft genome for the cacao thread blight pathogen Marasmius crinis-equi.</title>
        <authorList>
            <person name="Cohen S.P."/>
            <person name="Baruah I.K."/>
            <person name="Amoako-Attah I."/>
            <person name="Bukari Y."/>
            <person name="Meinhardt L.W."/>
            <person name="Bailey B.A."/>
        </authorList>
    </citation>
    <scope>NUCLEOTIDE SEQUENCE [LARGE SCALE GENOMIC DNA]</scope>
    <source>
        <strain evidence="8 9">GH-76</strain>
    </source>
</reference>
<evidence type="ECO:0000256" key="6">
    <source>
        <dbReference type="ARBA" id="ARBA00032755"/>
    </source>
</evidence>
<comment type="caution">
    <text evidence="8">The sequence shown here is derived from an EMBL/GenBank/DDBJ whole genome shotgun (WGS) entry which is preliminary data.</text>
</comment>
<evidence type="ECO:0000313" key="9">
    <source>
        <dbReference type="Proteomes" id="UP001465976"/>
    </source>
</evidence>
<dbReference type="EC" id="4.1.2.4" evidence="2"/>
<evidence type="ECO:0000313" key="8">
    <source>
        <dbReference type="EMBL" id="KAL0577221.1"/>
    </source>
</evidence>
<gene>
    <name evidence="8" type="ORF">V5O48_004762</name>
</gene>
<protein>
    <recommendedName>
        <fullName evidence="2">deoxyribose-phosphate aldolase</fullName>
        <ecNumber evidence="2">4.1.2.4</ecNumber>
    </recommendedName>
    <alternativeName>
        <fullName evidence="6">2-deoxy-D-ribose 5-phosphate aldolase</fullName>
    </alternativeName>
</protein>
<keyword evidence="3" id="KW-0963">Cytoplasm</keyword>
<comment type="catalytic activity">
    <reaction evidence="7">
        <text>2-deoxy-D-ribose 5-phosphate = D-glyceraldehyde 3-phosphate + acetaldehyde</text>
        <dbReference type="Rhea" id="RHEA:12821"/>
        <dbReference type="ChEBI" id="CHEBI:15343"/>
        <dbReference type="ChEBI" id="CHEBI:59776"/>
        <dbReference type="ChEBI" id="CHEBI:62877"/>
        <dbReference type="EC" id="4.1.2.4"/>
    </reaction>
</comment>
<dbReference type="PANTHER" id="PTHR10889:SF1">
    <property type="entry name" value="DEOXYRIBOSE-PHOSPHATE ALDOLASE"/>
    <property type="match status" value="1"/>
</dbReference>
<organism evidence="8 9">
    <name type="scientific">Marasmius crinis-equi</name>
    <dbReference type="NCBI Taxonomy" id="585013"/>
    <lineage>
        <taxon>Eukaryota</taxon>
        <taxon>Fungi</taxon>
        <taxon>Dikarya</taxon>
        <taxon>Basidiomycota</taxon>
        <taxon>Agaricomycotina</taxon>
        <taxon>Agaricomycetes</taxon>
        <taxon>Agaricomycetidae</taxon>
        <taxon>Agaricales</taxon>
        <taxon>Marasmiineae</taxon>
        <taxon>Marasmiaceae</taxon>
        <taxon>Marasmius</taxon>
    </lineage>
</organism>
<evidence type="ECO:0000256" key="2">
    <source>
        <dbReference type="ARBA" id="ARBA00012515"/>
    </source>
</evidence>
<dbReference type="EMBL" id="JBAHYK010000171">
    <property type="protein sequence ID" value="KAL0577221.1"/>
    <property type="molecule type" value="Genomic_DNA"/>
</dbReference>